<name>A0A2U3DNY0_PURLI</name>
<dbReference type="Proteomes" id="UP000245956">
    <property type="component" value="Unassembled WGS sequence"/>
</dbReference>
<accession>A0A2U3DNY0</accession>
<dbReference type="EMBL" id="LCWV01000154">
    <property type="protein sequence ID" value="PWI63956.1"/>
    <property type="molecule type" value="Genomic_DNA"/>
</dbReference>
<keyword evidence="1" id="KW-1133">Transmembrane helix</keyword>
<keyword evidence="1" id="KW-0472">Membrane</keyword>
<protein>
    <submittedName>
        <fullName evidence="2">Uncharacterized protein</fullName>
    </submittedName>
</protein>
<sequence>MDFFTTYLIAYSSESGIPLQQLENALLEEAHRRLSRLSSQLWSTFGDDVMDLASPWIRIGIRWTPRVVRGARRLGQWITNLGAGVTPAVGLLPRVRNVLFAAMNRVSIWFALYFWYIVGAACIILVLWLLYRAYWPRPPPEEQEEQSEAP</sequence>
<evidence type="ECO:0000256" key="1">
    <source>
        <dbReference type="SAM" id="Phobius"/>
    </source>
</evidence>
<gene>
    <name evidence="2" type="ORF">PCL_01922</name>
</gene>
<comment type="caution">
    <text evidence="2">The sequence shown here is derived from an EMBL/GenBank/DDBJ whole genome shotgun (WGS) entry which is preliminary data.</text>
</comment>
<feature type="transmembrane region" description="Helical" evidence="1">
    <location>
        <begin position="106"/>
        <end position="131"/>
    </location>
</feature>
<keyword evidence="1" id="KW-0812">Transmembrane</keyword>
<evidence type="ECO:0000313" key="2">
    <source>
        <dbReference type="EMBL" id="PWI63956.1"/>
    </source>
</evidence>
<organism evidence="2 3">
    <name type="scientific">Purpureocillium lilacinum</name>
    <name type="common">Paecilomyces lilacinus</name>
    <dbReference type="NCBI Taxonomy" id="33203"/>
    <lineage>
        <taxon>Eukaryota</taxon>
        <taxon>Fungi</taxon>
        <taxon>Dikarya</taxon>
        <taxon>Ascomycota</taxon>
        <taxon>Pezizomycotina</taxon>
        <taxon>Sordariomycetes</taxon>
        <taxon>Hypocreomycetidae</taxon>
        <taxon>Hypocreales</taxon>
        <taxon>Ophiocordycipitaceae</taxon>
        <taxon>Purpureocillium</taxon>
    </lineage>
</organism>
<proteinExistence type="predicted"/>
<reference evidence="2 3" key="1">
    <citation type="journal article" date="2016" name="Front. Microbiol.">
        <title>Genome and transcriptome sequences reveal the specific parasitism of the nematophagous Purpureocillium lilacinum 36-1.</title>
        <authorList>
            <person name="Xie J."/>
            <person name="Li S."/>
            <person name="Mo C."/>
            <person name="Xiao X."/>
            <person name="Peng D."/>
            <person name="Wang G."/>
            <person name="Xiao Y."/>
        </authorList>
    </citation>
    <scope>NUCLEOTIDE SEQUENCE [LARGE SCALE GENOMIC DNA]</scope>
    <source>
        <strain evidence="2 3">36-1</strain>
    </source>
</reference>
<dbReference type="AlphaFoldDB" id="A0A2U3DNY0"/>
<evidence type="ECO:0000313" key="3">
    <source>
        <dbReference type="Proteomes" id="UP000245956"/>
    </source>
</evidence>